<evidence type="ECO:0000256" key="2">
    <source>
        <dbReference type="ARBA" id="ARBA00022517"/>
    </source>
</evidence>
<name>A0A1B6F337_9HEMI</name>
<dbReference type="Gene3D" id="2.130.10.10">
    <property type="entry name" value="YVTN repeat-like/Quinoprotein amine dehydrogenase"/>
    <property type="match status" value="1"/>
</dbReference>
<gene>
    <name evidence="8" type="ORF">g.49514</name>
</gene>
<keyword evidence="5" id="KW-0677">Repeat</keyword>
<dbReference type="SUPFAM" id="SSF50978">
    <property type="entry name" value="WD40 repeat-like"/>
    <property type="match status" value="1"/>
</dbReference>
<dbReference type="PANTHER" id="PTHR44215:SF1">
    <property type="entry name" value="WD REPEAT-CONTAINING PROTEIN 75"/>
    <property type="match status" value="1"/>
</dbReference>
<sequence>CDSIGRLTVWSDIFGAKPIKSYYHWHRKPAAALLVSKNGTQLYSGGAECVFVKWNRADPAHKEFIPRMSAEIQHAAISPHGNLAALVTADCAVHIIDLQSMNVVGEVRRLQRPGNSFPEVLFDPNFRSLVLPSYVGHLSFYDPARCQVKFDLNVTCLNKITGEDKTIDVEVTGAAF</sequence>
<evidence type="ECO:0008006" key="9">
    <source>
        <dbReference type="Google" id="ProtNLM"/>
    </source>
</evidence>
<evidence type="ECO:0000256" key="7">
    <source>
        <dbReference type="ARBA" id="ARBA00023242"/>
    </source>
</evidence>
<dbReference type="InterPro" id="IPR053826">
    <property type="entry name" value="WDR75"/>
</dbReference>
<protein>
    <recommendedName>
        <fullName evidence="9">WD repeat-containing protein 55 homolog</fullName>
    </recommendedName>
</protein>
<accession>A0A1B6F337</accession>
<evidence type="ECO:0000256" key="3">
    <source>
        <dbReference type="ARBA" id="ARBA00022552"/>
    </source>
</evidence>
<proteinExistence type="predicted"/>
<dbReference type="GO" id="GO:0032040">
    <property type="term" value="C:small-subunit processome"/>
    <property type="evidence" value="ECO:0007669"/>
    <property type="project" value="InterPro"/>
</dbReference>
<evidence type="ECO:0000256" key="5">
    <source>
        <dbReference type="ARBA" id="ARBA00022737"/>
    </source>
</evidence>
<reference evidence="8" key="1">
    <citation type="submission" date="2015-11" db="EMBL/GenBank/DDBJ databases">
        <title>De novo transcriptome assembly of four potential Pierce s Disease insect vectors from Arizona vineyards.</title>
        <authorList>
            <person name="Tassone E.E."/>
        </authorList>
    </citation>
    <scope>NUCLEOTIDE SEQUENCE</scope>
</reference>
<dbReference type="AlphaFoldDB" id="A0A1B6F337"/>
<dbReference type="InterPro" id="IPR036322">
    <property type="entry name" value="WD40_repeat_dom_sf"/>
</dbReference>
<dbReference type="GO" id="GO:0003723">
    <property type="term" value="F:RNA binding"/>
    <property type="evidence" value="ECO:0007669"/>
    <property type="project" value="InterPro"/>
</dbReference>
<keyword evidence="4" id="KW-0853">WD repeat</keyword>
<keyword evidence="6" id="KW-0804">Transcription</keyword>
<dbReference type="GO" id="GO:2000234">
    <property type="term" value="P:positive regulation of rRNA processing"/>
    <property type="evidence" value="ECO:0007669"/>
    <property type="project" value="TreeGrafter"/>
</dbReference>
<comment type="subcellular location">
    <subcellularLocation>
        <location evidence="1">Nucleus</location>
        <location evidence="1">Nucleolus</location>
    </subcellularLocation>
</comment>
<evidence type="ECO:0000256" key="1">
    <source>
        <dbReference type="ARBA" id="ARBA00004604"/>
    </source>
</evidence>
<feature type="non-terminal residue" evidence="8">
    <location>
        <position position="1"/>
    </location>
</feature>
<keyword evidence="7" id="KW-0539">Nucleus</keyword>
<organism evidence="8">
    <name type="scientific">Cuerna arida</name>
    <dbReference type="NCBI Taxonomy" id="1464854"/>
    <lineage>
        <taxon>Eukaryota</taxon>
        <taxon>Metazoa</taxon>
        <taxon>Ecdysozoa</taxon>
        <taxon>Arthropoda</taxon>
        <taxon>Hexapoda</taxon>
        <taxon>Insecta</taxon>
        <taxon>Pterygota</taxon>
        <taxon>Neoptera</taxon>
        <taxon>Paraneoptera</taxon>
        <taxon>Hemiptera</taxon>
        <taxon>Auchenorrhyncha</taxon>
        <taxon>Membracoidea</taxon>
        <taxon>Cicadellidae</taxon>
        <taxon>Cicadellinae</taxon>
        <taxon>Proconiini</taxon>
        <taxon>Cuerna</taxon>
    </lineage>
</organism>
<evidence type="ECO:0000313" key="8">
    <source>
        <dbReference type="EMBL" id="JAS44669.1"/>
    </source>
</evidence>
<dbReference type="GO" id="GO:0045943">
    <property type="term" value="P:positive regulation of transcription by RNA polymerase I"/>
    <property type="evidence" value="ECO:0007669"/>
    <property type="project" value="InterPro"/>
</dbReference>
<dbReference type="Pfam" id="PF23869">
    <property type="entry name" value="Beta-prop_WDR75_1st"/>
    <property type="match status" value="1"/>
</dbReference>
<evidence type="ECO:0000256" key="4">
    <source>
        <dbReference type="ARBA" id="ARBA00022574"/>
    </source>
</evidence>
<keyword evidence="3" id="KW-0698">rRNA processing</keyword>
<evidence type="ECO:0000256" key="6">
    <source>
        <dbReference type="ARBA" id="ARBA00023163"/>
    </source>
</evidence>
<dbReference type="InterPro" id="IPR015943">
    <property type="entry name" value="WD40/YVTN_repeat-like_dom_sf"/>
</dbReference>
<dbReference type="PANTHER" id="PTHR44215">
    <property type="entry name" value="WD REPEAT-CONTAINING PROTEIN 75"/>
    <property type="match status" value="1"/>
</dbReference>
<dbReference type="EMBL" id="GECZ01025100">
    <property type="protein sequence ID" value="JAS44669.1"/>
    <property type="molecule type" value="Transcribed_RNA"/>
</dbReference>
<feature type="non-terminal residue" evidence="8">
    <location>
        <position position="176"/>
    </location>
</feature>
<dbReference type="GO" id="GO:0006364">
    <property type="term" value="P:rRNA processing"/>
    <property type="evidence" value="ECO:0007669"/>
    <property type="project" value="UniProtKB-KW"/>
</dbReference>
<keyword evidence="2" id="KW-0690">Ribosome biogenesis</keyword>